<feature type="compositionally biased region" description="Basic residues" evidence="11">
    <location>
        <begin position="937"/>
        <end position="946"/>
    </location>
</feature>
<dbReference type="Gene3D" id="2.60.120.200">
    <property type="match status" value="1"/>
</dbReference>
<dbReference type="PROSITE" id="PS00805">
    <property type="entry name" value="CALRETICULIN_REPEAT"/>
    <property type="match status" value="1"/>
</dbReference>
<reference evidence="14" key="2">
    <citation type="journal article" date="2013" name="Nat. Commun.">
        <title>Genome of the Chinese tree shrew.</title>
        <authorList>
            <person name="Fan Y."/>
            <person name="Huang Z.Y."/>
            <person name="Cao C.C."/>
            <person name="Chen C.S."/>
            <person name="Chen Y.X."/>
            <person name="Fan D.D."/>
            <person name="He J."/>
            <person name="Hou H.L."/>
            <person name="Hu L."/>
            <person name="Hu X.T."/>
            <person name="Jiang X.T."/>
            <person name="Lai R."/>
            <person name="Lang Y.S."/>
            <person name="Liang B."/>
            <person name="Liao S.G."/>
            <person name="Mu D."/>
            <person name="Ma Y.Y."/>
            <person name="Niu Y.Y."/>
            <person name="Sun X.Q."/>
            <person name="Xia J.Q."/>
            <person name="Xiao J."/>
            <person name="Xiong Z.Q."/>
            <person name="Xu L."/>
            <person name="Yang L."/>
            <person name="Zhang Y."/>
            <person name="Zhao W."/>
            <person name="Zhao X.D."/>
            <person name="Zheng Y.T."/>
            <person name="Zhou J.M."/>
            <person name="Zhu Y.B."/>
            <person name="Zhang G.J."/>
            <person name="Wang J."/>
            <person name="Yao Y.G."/>
        </authorList>
    </citation>
    <scope>NUCLEOTIDE SEQUENCE [LARGE SCALE GENOMIC DNA]</scope>
</reference>
<keyword evidence="3 10" id="KW-0812">Transmembrane</keyword>
<feature type="region of interest" description="Disordered" evidence="11">
    <location>
        <begin position="852"/>
        <end position="946"/>
    </location>
</feature>
<dbReference type="PANTHER" id="PTHR11073">
    <property type="entry name" value="CALRETICULIN AND CALNEXIN"/>
    <property type="match status" value="1"/>
</dbReference>
<feature type="compositionally biased region" description="Basic and acidic residues" evidence="11">
    <location>
        <begin position="855"/>
        <end position="879"/>
    </location>
</feature>
<dbReference type="STRING" id="246437.L9L672"/>
<keyword evidence="9" id="KW-1015">Disulfide bond</keyword>
<dbReference type="InParanoid" id="L9L672"/>
<feature type="transmembrane region" description="Helical" evidence="10">
    <location>
        <begin position="6"/>
        <end position="26"/>
    </location>
</feature>
<evidence type="ECO:0000256" key="1">
    <source>
        <dbReference type="ARBA" id="ARBA00004115"/>
    </source>
</evidence>
<keyword evidence="5 10" id="KW-1133">Transmembrane helix</keyword>
<dbReference type="FunFam" id="2.10.250.10:FF:000001">
    <property type="entry name" value="Calnexin homolog"/>
    <property type="match status" value="1"/>
</dbReference>
<feature type="compositionally biased region" description="Acidic residues" evidence="11">
    <location>
        <begin position="885"/>
        <end position="907"/>
    </location>
</feature>
<name>L9L672_TUPCH</name>
<evidence type="ECO:0000256" key="11">
    <source>
        <dbReference type="SAM" id="MobiDB-lite"/>
    </source>
</evidence>
<feature type="region of interest" description="Disordered" evidence="11">
    <location>
        <begin position="307"/>
        <end position="335"/>
    </location>
</feature>
<feature type="transmembrane region" description="Helical" evidence="10">
    <location>
        <begin position="806"/>
        <end position="828"/>
    </location>
</feature>
<dbReference type="GO" id="GO:0006457">
    <property type="term" value="P:protein folding"/>
    <property type="evidence" value="ECO:0007669"/>
    <property type="project" value="InterPro"/>
</dbReference>
<sequence>MKTKHVNLLISITTIMLFNFSCFCIWRMTRIIEKEVEAFRKNETVPNNTFEDLKIFFPHLKKEGRLYPDVILAKEKTGVSFALGISIANRRSHSYLMQTLSTVVSGMTPAEEKDSVVIVSVADSNEDYLYSIVDMIAQNWQVKQVLDFCILMLYAQPKARYYLQLEDGVIAKKNYFTTIKNFMDDISSSNWFYIEFSVLGFIETHYRLKPVYHQLDTLAPFIYSISPSNEEEALAWDLKPNDSKAQERQREEVQLVGEGDEGDGEAIRRKDKFKRVKMRFQDWWLCLGLLVISVNAEFMDEGVEMDDFEESSDDTDVNEGEISSEGPPRQELPHGSIVRTEEGMCHHQGRHCDKTVLYPVPFQYLWDSLPHPITVGAAYAVLCGVVSIESFSGFLIPEDETWQSPDGEMWVLSKAKKDDTDAAISIYDGRWEIEKLKENRVPGDRGLVLKSRAKHHAISAVLAKPFVFADKPLVVQYEVNFQDGIDCGGAYIKLLADTDDLTLENFYDKTSYTIMFGPDKCGEDYKLHFIFRHKHPKTGVFEEKHAKPPDVDLKKFFTDRKTHLYTLVMNPDDTFEVLIDQIVVNKGSLLEDVVPPINPPKEIEDPNDSKPEEWDERPKIPDPSAVKPEDWDENEPAQIEDLSATKPDGWLDDEPRFIPNPKAEKPDDWNEDMDGEWEAPHIPNPACQIGCGEWKPPLIDNPKYKGIWRPPLIDNPNYQGVWSPRKIPNPDYFEDDHPFLLTSFRALGLELWSMNSDIYFDNFIICSEKEVADRWAADGWGLKIMIAKANEPGVFKQLLAATEERPWLWCIYFVTAGLPIALIALFCWPRRAKKKHEDTEYKKTDICKPQTKGALEQDMKEEKAALEKPVDVEEEKTQSDGEVLEKEEEAEPEEKSEEEIEIIEGQEEGNKSNKSGSEDEMKEADESTGSGDGPVKTVRKRRVRKD</sequence>
<evidence type="ECO:0000256" key="5">
    <source>
        <dbReference type="ARBA" id="ARBA00022989"/>
    </source>
</evidence>
<dbReference type="Pfam" id="PF04666">
    <property type="entry name" value="MGAT4_cons"/>
    <property type="match status" value="1"/>
</dbReference>
<feature type="disulfide bond" evidence="9">
    <location>
        <begin position="487"/>
        <end position="521"/>
    </location>
</feature>
<dbReference type="Proteomes" id="UP000011518">
    <property type="component" value="Unassembled WGS sequence"/>
</dbReference>
<keyword evidence="6 10" id="KW-0472">Membrane</keyword>
<feature type="domain" description="MGAT4 conserved region" evidence="12">
    <location>
        <begin position="139"/>
        <end position="207"/>
    </location>
</feature>
<comment type="function">
    <text evidence="8">Calcium-binding protein that interacts with newly synthesized monoglucosylated glycoproteins in the endoplasmic reticulum. It may act in assisting protein assembly and/or in the retention within the ER of unassembled protein subunits. It seems to play a major role in the quality control apparatus of the ER by the retention of incorrectly folded proteins. Required for embryogenesis and larval development under heat and ER stress conditions. May be important for germ cell development. Involved in neuronal necrotic cell death.</text>
</comment>
<feature type="region of interest" description="Disordered" evidence="11">
    <location>
        <begin position="240"/>
        <end position="264"/>
    </location>
</feature>
<evidence type="ECO:0000256" key="2">
    <source>
        <dbReference type="ARBA" id="ARBA00010983"/>
    </source>
</evidence>
<dbReference type="PANTHER" id="PTHR11073:SF7">
    <property type="entry name" value="CALMEGIN"/>
    <property type="match status" value="1"/>
</dbReference>
<comment type="subcellular location">
    <subcellularLocation>
        <location evidence="1">Endoplasmic reticulum membrane</location>
        <topology evidence="1">Single-pass type I membrane protein</topology>
    </subcellularLocation>
</comment>
<organism evidence="13 14">
    <name type="scientific">Tupaia chinensis</name>
    <name type="common">Chinese tree shrew</name>
    <name type="synonym">Tupaia belangeri chinensis</name>
    <dbReference type="NCBI Taxonomy" id="246437"/>
    <lineage>
        <taxon>Eukaryota</taxon>
        <taxon>Metazoa</taxon>
        <taxon>Chordata</taxon>
        <taxon>Craniata</taxon>
        <taxon>Vertebrata</taxon>
        <taxon>Euteleostomi</taxon>
        <taxon>Mammalia</taxon>
        <taxon>Eutheria</taxon>
        <taxon>Euarchontoglires</taxon>
        <taxon>Scandentia</taxon>
        <taxon>Tupaiidae</taxon>
        <taxon>Tupaia</taxon>
    </lineage>
</organism>
<dbReference type="InterPro" id="IPR057279">
    <property type="entry name" value="MGAT4"/>
</dbReference>
<dbReference type="PRINTS" id="PR00626">
    <property type="entry name" value="CALRETICULIN"/>
</dbReference>
<feature type="compositionally biased region" description="Basic and acidic residues" evidence="11">
    <location>
        <begin position="240"/>
        <end position="253"/>
    </location>
</feature>
<feature type="compositionally biased region" description="Acidic residues" evidence="11">
    <location>
        <begin position="307"/>
        <end position="319"/>
    </location>
</feature>
<keyword evidence="7 10" id="KW-0143">Chaperone</keyword>
<reference evidence="14" key="1">
    <citation type="submission" date="2012-07" db="EMBL/GenBank/DDBJ databases">
        <title>Genome of the Chinese tree shrew, a rising model animal genetically related to primates.</title>
        <authorList>
            <person name="Zhang G."/>
            <person name="Fan Y."/>
            <person name="Yao Y."/>
            <person name="Huang Z."/>
        </authorList>
    </citation>
    <scope>NUCLEOTIDE SEQUENCE [LARGE SCALE GENOMIC DNA]</scope>
</reference>
<dbReference type="SUPFAM" id="SSF63887">
    <property type="entry name" value="P-domain of calnexin/calreticulin"/>
    <property type="match status" value="1"/>
</dbReference>
<dbReference type="FunFam" id="2.60.120.200:FF:000011">
    <property type="entry name" value="Probable calnexin"/>
    <property type="match status" value="1"/>
</dbReference>
<evidence type="ECO:0000256" key="4">
    <source>
        <dbReference type="ARBA" id="ARBA00022824"/>
    </source>
</evidence>
<dbReference type="SUPFAM" id="SSF49899">
    <property type="entry name" value="Concanavalin A-like lectins/glucanases"/>
    <property type="match status" value="2"/>
</dbReference>
<proteinExistence type="inferred from homology"/>
<feature type="compositionally biased region" description="Basic and acidic residues" evidence="11">
    <location>
        <begin position="908"/>
        <end position="919"/>
    </location>
</feature>
<keyword evidence="4 10" id="KW-0256">Endoplasmic reticulum</keyword>
<evidence type="ECO:0000259" key="12">
    <source>
        <dbReference type="Pfam" id="PF04666"/>
    </source>
</evidence>
<dbReference type="EMBL" id="KB320543">
    <property type="protein sequence ID" value="ELW69182.1"/>
    <property type="molecule type" value="Genomic_DNA"/>
</dbReference>
<dbReference type="InterPro" id="IPR009033">
    <property type="entry name" value="Calreticulin/calnexin_P_dom_sf"/>
</dbReference>
<evidence type="ECO:0000256" key="8">
    <source>
        <dbReference type="ARBA" id="ARBA00053392"/>
    </source>
</evidence>
<dbReference type="eggNOG" id="ENOG502QPQJ">
    <property type="taxonomic scope" value="Eukaryota"/>
</dbReference>
<dbReference type="InterPro" id="IPR013320">
    <property type="entry name" value="ConA-like_dom_sf"/>
</dbReference>
<dbReference type="GO" id="GO:0036503">
    <property type="term" value="P:ERAD pathway"/>
    <property type="evidence" value="ECO:0007669"/>
    <property type="project" value="TreeGrafter"/>
</dbReference>
<dbReference type="GO" id="GO:0051082">
    <property type="term" value="F:unfolded protein binding"/>
    <property type="evidence" value="ECO:0007669"/>
    <property type="project" value="InterPro"/>
</dbReference>
<accession>L9L672</accession>
<dbReference type="PROSITE" id="PS00803">
    <property type="entry name" value="CALRETICULIN_1"/>
    <property type="match status" value="1"/>
</dbReference>
<dbReference type="InterPro" id="IPR001580">
    <property type="entry name" value="Calret/calnex"/>
</dbReference>
<evidence type="ECO:0000256" key="6">
    <source>
        <dbReference type="ARBA" id="ARBA00023136"/>
    </source>
</evidence>
<evidence type="ECO:0000256" key="9">
    <source>
        <dbReference type="PIRSR" id="PIRSR601580-3"/>
    </source>
</evidence>
<dbReference type="PROSITE" id="PS00804">
    <property type="entry name" value="CALRETICULIN_2"/>
    <property type="match status" value="1"/>
</dbReference>
<feature type="compositionally biased region" description="Basic and acidic residues" evidence="11">
    <location>
        <begin position="601"/>
        <end position="620"/>
    </location>
</feature>
<evidence type="ECO:0000256" key="3">
    <source>
        <dbReference type="ARBA" id="ARBA00022692"/>
    </source>
</evidence>
<dbReference type="Gene3D" id="2.10.250.10">
    <property type="entry name" value="Calreticulin/calnexin, P domain"/>
    <property type="match status" value="1"/>
</dbReference>
<protein>
    <submittedName>
        <fullName evidence="13">Calmegin</fullName>
    </submittedName>
</protein>
<dbReference type="GO" id="GO:0005789">
    <property type="term" value="C:endoplasmic reticulum membrane"/>
    <property type="evidence" value="ECO:0007669"/>
    <property type="project" value="UniProtKB-SubCell"/>
</dbReference>
<comment type="similarity">
    <text evidence="2 10">Belongs to the calreticulin family.</text>
</comment>
<keyword evidence="14" id="KW-1185">Reference proteome</keyword>
<gene>
    <name evidence="13" type="ORF">TREES_T100014576</name>
</gene>
<evidence type="ECO:0000313" key="14">
    <source>
        <dbReference type="Proteomes" id="UP000011518"/>
    </source>
</evidence>
<evidence type="ECO:0000313" key="13">
    <source>
        <dbReference type="EMBL" id="ELW69182.1"/>
    </source>
</evidence>
<dbReference type="AlphaFoldDB" id="L9L672"/>
<evidence type="ECO:0000256" key="10">
    <source>
        <dbReference type="RuleBase" id="RU362126"/>
    </source>
</evidence>
<feature type="region of interest" description="Disordered" evidence="11">
    <location>
        <begin position="591"/>
        <end position="670"/>
    </location>
</feature>
<evidence type="ECO:0000256" key="7">
    <source>
        <dbReference type="ARBA" id="ARBA00023186"/>
    </source>
</evidence>
<dbReference type="Pfam" id="PF00262">
    <property type="entry name" value="Calreticulin"/>
    <property type="match status" value="1"/>
</dbReference>
<dbReference type="GO" id="GO:0005509">
    <property type="term" value="F:calcium ion binding"/>
    <property type="evidence" value="ECO:0007669"/>
    <property type="project" value="InterPro"/>
</dbReference>
<dbReference type="InterPro" id="IPR018124">
    <property type="entry name" value="Calret/calnex_CS"/>
</dbReference>
<dbReference type="FunCoup" id="L9L672">
    <property type="interactions" value="413"/>
</dbReference>